<dbReference type="EMBL" id="JAAECE010000004">
    <property type="protein sequence ID" value="KAF1801720.1"/>
    <property type="molecule type" value="Genomic_DNA"/>
</dbReference>
<dbReference type="PROSITE" id="PS50011">
    <property type="entry name" value="PROTEIN_KINASE_DOM"/>
    <property type="match status" value="1"/>
</dbReference>
<feature type="compositionally biased region" description="Low complexity" evidence="17">
    <location>
        <begin position="651"/>
        <end position="666"/>
    </location>
</feature>
<feature type="domain" description="C2" evidence="18">
    <location>
        <begin position="208"/>
        <end position="329"/>
    </location>
</feature>
<feature type="region of interest" description="Disordered" evidence="17">
    <location>
        <begin position="577"/>
        <end position="806"/>
    </location>
</feature>
<evidence type="ECO:0000259" key="22">
    <source>
        <dbReference type="PROSITE" id="PS51860"/>
    </source>
</evidence>
<evidence type="ECO:0000256" key="14">
    <source>
        <dbReference type="ARBA" id="ARBA00047470"/>
    </source>
</evidence>
<evidence type="ECO:0000259" key="21">
    <source>
        <dbReference type="PROSITE" id="PS51285"/>
    </source>
</evidence>
<accession>A0A8H4BGL7</accession>
<dbReference type="CDD" id="cd05570">
    <property type="entry name" value="STKc_PKC"/>
    <property type="match status" value="1"/>
</dbReference>
<keyword evidence="9" id="KW-0863">Zinc-finger</keyword>
<evidence type="ECO:0000256" key="11">
    <source>
        <dbReference type="ARBA" id="ARBA00022833"/>
    </source>
</evidence>
<dbReference type="CDD" id="cd20822">
    <property type="entry name" value="C1_ScPKC1-like_rpt1"/>
    <property type="match status" value="1"/>
</dbReference>
<keyword evidence="10" id="KW-0418">Kinase</keyword>
<keyword evidence="15" id="KW-0175">Coiled coil</keyword>
<feature type="domain" description="REM-1" evidence="22">
    <location>
        <begin position="123"/>
        <end position="202"/>
    </location>
</feature>
<dbReference type="Gene3D" id="3.30.60.20">
    <property type="match status" value="2"/>
</dbReference>
<dbReference type="GO" id="GO:0004697">
    <property type="term" value="F:diacylglycerol-dependent serine/threonine kinase activity"/>
    <property type="evidence" value="ECO:0007669"/>
    <property type="project" value="UniProtKB-EC"/>
</dbReference>
<dbReference type="SMART" id="SM00109">
    <property type="entry name" value="C1"/>
    <property type="match status" value="2"/>
</dbReference>
<evidence type="ECO:0000259" key="20">
    <source>
        <dbReference type="PROSITE" id="PS50081"/>
    </source>
</evidence>
<dbReference type="InterPro" id="IPR017441">
    <property type="entry name" value="Protein_kinase_ATP_BS"/>
</dbReference>
<dbReference type="Pfam" id="PF00433">
    <property type="entry name" value="Pkinase_C"/>
    <property type="match status" value="1"/>
</dbReference>
<feature type="domain" description="Phorbol-ester/DAG-type" evidence="20">
    <location>
        <begin position="486"/>
        <end position="536"/>
    </location>
</feature>
<feature type="binding site" evidence="16">
    <location>
        <position position="850"/>
    </location>
    <ligand>
        <name>ATP</name>
        <dbReference type="ChEBI" id="CHEBI:30616"/>
    </ligand>
</feature>
<evidence type="ECO:0000256" key="16">
    <source>
        <dbReference type="PROSITE-ProRule" id="PRU10141"/>
    </source>
</evidence>
<dbReference type="SMART" id="SM00239">
    <property type="entry name" value="C2"/>
    <property type="match status" value="1"/>
</dbReference>
<dbReference type="SUPFAM" id="SSF46585">
    <property type="entry name" value="HR1 repeat"/>
    <property type="match status" value="1"/>
</dbReference>
<dbReference type="SUPFAM" id="SSF57889">
    <property type="entry name" value="Cysteine-rich domain"/>
    <property type="match status" value="2"/>
</dbReference>
<evidence type="ECO:0000256" key="8">
    <source>
        <dbReference type="ARBA" id="ARBA00022741"/>
    </source>
</evidence>
<evidence type="ECO:0000256" key="2">
    <source>
        <dbReference type="ARBA" id="ARBA00012429"/>
    </source>
</evidence>
<evidence type="ECO:0000256" key="13">
    <source>
        <dbReference type="ARBA" id="ARBA00047272"/>
    </source>
</evidence>
<dbReference type="PROSITE" id="PS00107">
    <property type="entry name" value="PROTEIN_KINASE_ATP"/>
    <property type="match status" value="1"/>
</dbReference>
<evidence type="ECO:0000256" key="1">
    <source>
        <dbReference type="ARBA" id="ARBA00005490"/>
    </source>
</evidence>
<dbReference type="SUPFAM" id="SSF56112">
    <property type="entry name" value="Protein kinase-like (PK-like)"/>
    <property type="match status" value="1"/>
</dbReference>
<dbReference type="GO" id="GO:0008270">
    <property type="term" value="F:zinc ion binding"/>
    <property type="evidence" value="ECO:0007669"/>
    <property type="project" value="UniProtKB-KW"/>
</dbReference>
<keyword evidence="7" id="KW-0677">Repeat</keyword>
<dbReference type="InterPro" id="IPR011072">
    <property type="entry name" value="HR1_rho-bd"/>
</dbReference>
<keyword evidence="6" id="KW-0479">Metal-binding</keyword>
<evidence type="ECO:0000256" key="6">
    <source>
        <dbReference type="ARBA" id="ARBA00022723"/>
    </source>
</evidence>
<evidence type="ECO:0000256" key="12">
    <source>
        <dbReference type="ARBA" id="ARBA00022840"/>
    </source>
</evidence>
<dbReference type="PROSITE" id="PS00108">
    <property type="entry name" value="PROTEIN_KINASE_ST"/>
    <property type="match status" value="1"/>
</dbReference>
<dbReference type="CDD" id="cd20823">
    <property type="entry name" value="C1_ScPKC1-like_rpt2"/>
    <property type="match status" value="1"/>
</dbReference>
<dbReference type="InterPro" id="IPR000961">
    <property type="entry name" value="AGC-kinase_C"/>
</dbReference>
<dbReference type="InterPro" id="IPR011009">
    <property type="entry name" value="Kinase-like_dom_sf"/>
</dbReference>
<dbReference type="Pfam" id="PF00069">
    <property type="entry name" value="Pkinase"/>
    <property type="match status" value="1"/>
</dbReference>
<feature type="compositionally biased region" description="Low complexity" evidence="17">
    <location>
        <begin position="764"/>
        <end position="783"/>
    </location>
</feature>
<evidence type="ECO:0000256" key="15">
    <source>
        <dbReference type="PROSITE-ProRule" id="PRU01207"/>
    </source>
</evidence>
<dbReference type="PANTHER" id="PTHR24351">
    <property type="entry name" value="RIBOSOMAL PROTEIN S6 KINASE"/>
    <property type="match status" value="1"/>
</dbReference>
<protein>
    <recommendedName>
        <fullName evidence="2">protein kinase C</fullName>
        <ecNumber evidence="2">2.7.11.13</ecNumber>
    </recommendedName>
</protein>
<dbReference type="SMART" id="SM00133">
    <property type="entry name" value="S_TK_X"/>
    <property type="match status" value="1"/>
</dbReference>
<dbReference type="PROSITE" id="PS50081">
    <property type="entry name" value="ZF_DAG_PE_2"/>
    <property type="match status" value="2"/>
</dbReference>
<comment type="catalytic activity">
    <reaction evidence="14">
        <text>L-seryl-[protein] + ATP = O-phospho-L-seryl-[protein] + ADP + H(+)</text>
        <dbReference type="Rhea" id="RHEA:17989"/>
        <dbReference type="Rhea" id="RHEA-COMP:9863"/>
        <dbReference type="Rhea" id="RHEA-COMP:11604"/>
        <dbReference type="ChEBI" id="CHEBI:15378"/>
        <dbReference type="ChEBI" id="CHEBI:29999"/>
        <dbReference type="ChEBI" id="CHEBI:30616"/>
        <dbReference type="ChEBI" id="CHEBI:83421"/>
        <dbReference type="ChEBI" id="CHEBI:456216"/>
        <dbReference type="EC" id="2.7.11.13"/>
    </reaction>
</comment>
<evidence type="ECO:0000259" key="19">
    <source>
        <dbReference type="PROSITE" id="PS50011"/>
    </source>
</evidence>
<keyword evidence="12 16" id="KW-0067">ATP-binding</keyword>
<dbReference type="InterPro" id="IPR017892">
    <property type="entry name" value="Pkinase_C"/>
</dbReference>
<keyword evidence="4" id="KW-0597">Phosphoprotein</keyword>
<dbReference type="InterPro" id="IPR000008">
    <property type="entry name" value="C2_dom"/>
</dbReference>
<sequence length="1148" mass="131731">MTISELEAKIEHSRTMRDKFIQMRPLLKDRNVISDCETQIKEYQKYIDYFTEELHRLEAKQDNASDSGSESPVALQQQNQQLQAPSEHPPRTSSMATNPSDVTVIAPRKKDDKKKYSNLDLLMSETPYNKPKVSLKLHELEYKLDVEKTVLKGIRGMVDVMERNPSTDRKSRTEVQDKMSESQEKLGLLNSALRKYKSLYIGEGGDEDDYELETPPSARLPPGFRRPVTGKLQLEILEAMELAHAPTRMIRSPATVVLVKIDNQIVFRSRPARNDKWNELCETHVNKASEIEISVYDQSTEKSLPIGFFWLKITDITEGLRKRKIPQWMLAEEAQKLRHDADGNSIMDREDSSATLHPVPPVQVTQNEGGIEAWFDVEPVGKLALRLNFVRADGNRRPMDKLGRAGAVRQRREEVVEVNGHQFLEKRFYNVMKCALCQEFFVNSGYQCEDCEYTCHKKCSSKVVTKCIANSKDNDSDEDKLNHKIPHRFEPITNIGANWCCHCGYMLPLGSRGSKKCSECGITAHTRCEHYVPDFCGLSMEMANQMLAEIKAAAKRKTLETKNSSSRISKDKMEMAQDGPLPALPQQQPSSVDDELSSRLSSSVTLAPQTPQKSPIVVPQTPPAMYNHNAPLAQQHHSQHSPQPQQPPQQPYYSPSQSPMSMPQPSRIYPQQPMPPQQQQQRPPAPPAHVQPHLPQQQQQQPPYGYNGPPVNVDPRYQQHQQQQQQQMYYQQQQQQQQQNRPSMPYSPYQNQHPSMMGRPQPNPNYSPVYQQQPPQLQQQHPSYGGMIPPPKQQQQLPPPQHLQKQPSMMQQKRKVQLDNFSFLAVLGKGNFGKVMLAEEKFDKNLYAIKMLKKRFIIDNDEIESVRSEKRVFQAANRERHPFLISLHSTFQTETRVYFVMEYVRGGDLMWHIQRGQFSERRAKFYACEVLLALEYFHSQNIIYRDLKLDNIMLGLDGHIKMADYGLCKENMGFGKTTGTFCGTPEFMAPEILREQNYGRAVDWWAYGVLIYEMLLGQSPFRGEDEDEIFDAILEDDILYPINMSSDSISICQQLLQREPTQRLGAGPDDAIPIKRHPFFRGVNWDDMLAKRVPPPFYPTVSGRLDTSNFDEEFTNETPALTPIDSNLNRVEQQEFQAFSYVADWVTG</sequence>
<dbReference type="FunFam" id="1.10.510.10:FF:000101">
    <property type="entry name" value="Protein kinase C"/>
    <property type="match status" value="1"/>
</dbReference>
<evidence type="ECO:0000256" key="4">
    <source>
        <dbReference type="ARBA" id="ARBA00022553"/>
    </source>
</evidence>
<evidence type="ECO:0000256" key="17">
    <source>
        <dbReference type="SAM" id="MobiDB-lite"/>
    </source>
</evidence>
<organism evidence="23 24">
    <name type="scientific">Mucor circinelloides f. lusitanicus</name>
    <name type="common">Mucor racemosus var. lusitanicus</name>
    <dbReference type="NCBI Taxonomy" id="29924"/>
    <lineage>
        <taxon>Eukaryota</taxon>
        <taxon>Fungi</taxon>
        <taxon>Fungi incertae sedis</taxon>
        <taxon>Mucoromycota</taxon>
        <taxon>Mucoromycotina</taxon>
        <taxon>Mucoromycetes</taxon>
        <taxon>Mucorales</taxon>
        <taxon>Mucorineae</taxon>
        <taxon>Mucoraceae</taxon>
        <taxon>Mucor</taxon>
    </lineage>
</organism>
<dbReference type="GO" id="GO:0005524">
    <property type="term" value="F:ATP binding"/>
    <property type="evidence" value="ECO:0007669"/>
    <property type="project" value="UniProtKB-UniRule"/>
</dbReference>
<dbReference type="Pfam" id="PF00130">
    <property type="entry name" value="C1_1"/>
    <property type="match status" value="2"/>
</dbReference>
<comment type="similarity">
    <text evidence="1">Belongs to the protein kinase superfamily. AGC Ser/Thr protein kinase family. PKC subfamily.</text>
</comment>
<feature type="compositionally biased region" description="Low complexity" evidence="17">
    <location>
        <begin position="690"/>
        <end position="703"/>
    </location>
</feature>
<evidence type="ECO:0000313" key="23">
    <source>
        <dbReference type="EMBL" id="KAF1801720.1"/>
    </source>
</evidence>
<evidence type="ECO:0000256" key="7">
    <source>
        <dbReference type="ARBA" id="ARBA00022737"/>
    </source>
</evidence>
<dbReference type="InterPro" id="IPR035892">
    <property type="entry name" value="C2_domain_sf"/>
</dbReference>
<feature type="domain" description="Protein kinase" evidence="19">
    <location>
        <begin position="821"/>
        <end position="1080"/>
    </location>
</feature>
<dbReference type="InterPro" id="IPR008271">
    <property type="entry name" value="Ser/Thr_kinase_AS"/>
</dbReference>
<dbReference type="SUPFAM" id="SSF49562">
    <property type="entry name" value="C2 domain (Calcium/lipid-binding domain, CaLB)"/>
    <property type="match status" value="1"/>
</dbReference>
<dbReference type="PROSITE" id="PS51285">
    <property type="entry name" value="AGC_KINASE_CTER"/>
    <property type="match status" value="1"/>
</dbReference>
<keyword evidence="11" id="KW-0862">Zinc</keyword>
<feature type="domain" description="AGC-kinase C-terminal" evidence="21">
    <location>
        <begin position="1081"/>
        <end position="1148"/>
    </location>
</feature>
<evidence type="ECO:0000313" key="24">
    <source>
        <dbReference type="Proteomes" id="UP000469890"/>
    </source>
</evidence>
<feature type="compositionally biased region" description="Low complexity" evidence="17">
    <location>
        <begin position="577"/>
        <end position="589"/>
    </location>
</feature>
<dbReference type="FunFam" id="3.30.60.20:FF:000064">
    <property type="entry name" value="Protein kinase C"/>
    <property type="match status" value="1"/>
</dbReference>
<dbReference type="PROSITE" id="PS50004">
    <property type="entry name" value="C2"/>
    <property type="match status" value="1"/>
</dbReference>
<feature type="compositionally biased region" description="Pro residues" evidence="17">
    <location>
        <begin position="788"/>
        <end position="801"/>
    </location>
</feature>
<dbReference type="Gene3D" id="3.30.200.20">
    <property type="entry name" value="Phosphorylase Kinase, domain 1"/>
    <property type="match status" value="1"/>
</dbReference>
<feature type="compositionally biased region" description="Polar residues" evidence="17">
    <location>
        <begin position="598"/>
        <end position="613"/>
    </location>
</feature>
<evidence type="ECO:0000256" key="3">
    <source>
        <dbReference type="ARBA" id="ARBA00022527"/>
    </source>
</evidence>
<dbReference type="PROSITE" id="PS51860">
    <property type="entry name" value="REM_1"/>
    <property type="match status" value="1"/>
</dbReference>
<proteinExistence type="inferred from homology"/>
<dbReference type="Gene3D" id="2.60.40.150">
    <property type="entry name" value="C2 domain"/>
    <property type="match status" value="1"/>
</dbReference>
<feature type="domain" description="Phorbol-ester/DAG-type" evidence="20">
    <location>
        <begin position="420"/>
        <end position="467"/>
    </location>
</feature>
<evidence type="ECO:0000256" key="9">
    <source>
        <dbReference type="ARBA" id="ARBA00022771"/>
    </source>
</evidence>
<dbReference type="EC" id="2.7.11.13" evidence="2"/>
<dbReference type="InterPro" id="IPR046349">
    <property type="entry name" value="C1-like_sf"/>
</dbReference>
<dbReference type="InterPro" id="IPR000719">
    <property type="entry name" value="Prot_kinase_dom"/>
</dbReference>
<dbReference type="SMART" id="SM00220">
    <property type="entry name" value="S_TKc"/>
    <property type="match status" value="1"/>
</dbReference>
<dbReference type="InterPro" id="IPR036274">
    <property type="entry name" value="HR1_rpt_sf"/>
</dbReference>
<dbReference type="PROSITE" id="PS00479">
    <property type="entry name" value="ZF_DAG_PE_1"/>
    <property type="match status" value="2"/>
</dbReference>
<dbReference type="InterPro" id="IPR002219">
    <property type="entry name" value="PKC_DAG/PE"/>
</dbReference>
<gene>
    <name evidence="23" type="ORF">FB192DRAFT_1446519</name>
</gene>
<dbReference type="Proteomes" id="UP000469890">
    <property type="component" value="Unassembled WGS sequence"/>
</dbReference>
<dbReference type="AlphaFoldDB" id="A0A8H4BGL7"/>
<dbReference type="Pfam" id="PF02185">
    <property type="entry name" value="HR1"/>
    <property type="match status" value="1"/>
</dbReference>
<reference evidence="23 24" key="1">
    <citation type="submission" date="2019-09" db="EMBL/GenBank/DDBJ databases">
        <authorList>
            <consortium name="DOE Joint Genome Institute"/>
            <person name="Mondo S.J."/>
            <person name="Navarro-Mendoza M.I."/>
            <person name="Perez-Arques C."/>
            <person name="Panchal S."/>
            <person name="Nicolas F.E."/>
            <person name="Ganguly P."/>
            <person name="Pangilinan J."/>
            <person name="Grigoriev I."/>
            <person name="Heitman J."/>
            <person name="Sanya K."/>
            <person name="Garre V."/>
        </authorList>
    </citation>
    <scope>NUCLEOTIDE SEQUENCE [LARGE SCALE GENOMIC DNA]</scope>
    <source>
        <strain evidence="23 24">MU402</strain>
    </source>
</reference>
<evidence type="ECO:0000256" key="10">
    <source>
        <dbReference type="ARBA" id="ARBA00022777"/>
    </source>
</evidence>
<feature type="compositionally biased region" description="Low complexity" evidence="17">
    <location>
        <begin position="718"/>
        <end position="739"/>
    </location>
</feature>
<keyword evidence="8 16" id="KW-0547">Nucleotide-binding</keyword>
<dbReference type="GO" id="GO:0007165">
    <property type="term" value="P:signal transduction"/>
    <property type="evidence" value="ECO:0007669"/>
    <property type="project" value="InterPro"/>
</dbReference>
<dbReference type="FunFam" id="3.30.200.20:FF:000103">
    <property type="entry name" value="Protein kinase C"/>
    <property type="match status" value="1"/>
</dbReference>
<dbReference type="Gene3D" id="1.10.287.160">
    <property type="entry name" value="HR1 repeat"/>
    <property type="match status" value="1"/>
</dbReference>
<dbReference type="SMART" id="SM00742">
    <property type="entry name" value="Hr1"/>
    <property type="match status" value="2"/>
</dbReference>
<feature type="compositionally biased region" description="Polar residues" evidence="17">
    <location>
        <begin position="91"/>
        <end position="101"/>
    </location>
</feature>
<feature type="compositionally biased region" description="Low complexity" evidence="17">
    <location>
        <begin position="634"/>
        <end position="643"/>
    </location>
</feature>
<dbReference type="Gene3D" id="1.10.510.10">
    <property type="entry name" value="Transferase(Phosphotransferase) domain 1"/>
    <property type="match status" value="1"/>
</dbReference>
<evidence type="ECO:0000256" key="5">
    <source>
        <dbReference type="ARBA" id="ARBA00022679"/>
    </source>
</evidence>
<evidence type="ECO:0000259" key="18">
    <source>
        <dbReference type="PROSITE" id="PS50004"/>
    </source>
</evidence>
<keyword evidence="3" id="KW-0723">Serine/threonine-protein kinase</keyword>
<feature type="region of interest" description="Disordered" evidence="17">
    <location>
        <begin position="164"/>
        <end position="183"/>
    </location>
</feature>
<name>A0A8H4BGL7_MUCCL</name>
<comment type="catalytic activity">
    <reaction evidence="13">
        <text>L-threonyl-[protein] + ATP = O-phospho-L-threonyl-[protein] + ADP + H(+)</text>
        <dbReference type="Rhea" id="RHEA:46608"/>
        <dbReference type="Rhea" id="RHEA-COMP:11060"/>
        <dbReference type="Rhea" id="RHEA-COMP:11605"/>
        <dbReference type="ChEBI" id="CHEBI:15378"/>
        <dbReference type="ChEBI" id="CHEBI:30013"/>
        <dbReference type="ChEBI" id="CHEBI:30616"/>
        <dbReference type="ChEBI" id="CHEBI:61977"/>
        <dbReference type="ChEBI" id="CHEBI:456216"/>
        <dbReference type="EC" id="2.7.11.13"/>
    </reaction>
</comment>
<comment type="caution">
    <text evidence="23">The sequence shown here is derived from an EMBL/GenBank/DDBJ whole genome shotgun (WGS) entry which is preliminary data.</text>
</comment>
<keyword evidence="5" id="KW-0808">Transferase</keyword>
<feature type="region of interest" description="Disordered" evidence="17">
    <location>
        <begin position="60"/>
        <end position="110"/>
    </location>
</feature>